<dbReference type="InterPro" id="IPR024467">
    <property type="entry name" value="Xre/MbcA/ParS-like_toxin-bd"/>
</dbReference>
<dbReference type="RefSeq" id="WP_008169366.1">
    <property type="nucleotide sequence ID" value="NZ_AGTR01000002.1"/>
</dbReference>
<dbReference type="Pfam" id="PF09722">
    <property type="entry name" value="Xre_MbcA_ParS_C"/>
    <property type="match status" value="1"/>
</dbReference>
<organism evidence="2 3">
    <name type="scientific">Marinobacter manganoxydans MnI7-9</name>
    <dbReference type="NCBI Taxonomy" id="1094979"/>
    <lineage>
        <taxon>Bacteria</taxon>
        <taxon>Pseudomonadati</taxon>
        <taxon>Pseudomonadota</taxon>
        <taxon>Gammaproteobacteria</taxon>
        <taxon>Pseudomonadales</taxon>
        <taxon>Marinobacteraceae</taxon>
        <taxon>Marinobacter</taxon>
    </lineage>
</organism>
<proteinExistence type="predicted"/>
<reference evidence="2 3" key="1">
    <citation type="journal article" date="2012" name="J. Bacteriol.">
        <title>Genome sequence of deep-sea manganese-oxidizing bacterium Marinobacter manganoxydans MnI7-9.</title>
        <authorList>
            <person name="Wang H."/>
            <person name="Li H."/>
            <person name="Shao Z."/>
            <person name="Liao S."/>
            <person name="Johnstone L."/>
            <person name="Rensing C."/>
            <person name="Wang G."/>
        </authorList>
    </citation>
    <scope>NUCLEOTIDE SEQUENCE [LARGE SCALE GENOMIC DNA]</scope>
    <source>
        <strain evidence="2 3">MnI7-9</strain>
    </source>
</reference>
<evidence type="ECO:0000313" key="2">
    <source>
        <dbReference type="EMBL" id="EHJ06561.1"/>
    </source>
</evidence>
<feature type="domain" description="Antitoxin Xre/MbcA/ParS-like toxin-binding" evidence="1">
    <location>
        <begin position="12"/>
        <end position="60"/>
    </location>
</feature>
<gene>
    <name evidence="2" type="ORF">KYE_00734</name>
</gene>
<accession>G6YMU6</accession>
<protein>
    <recommendedName>
        <fullName evidence="1">Antitoxin Xre/MbcA/ParS-like toxin-binding domain-containing protein</fullName>
    </recommendedName>
</protein>
<dbReference type="Proteomes" id="UP000003208">
    <property type="component" value="Unassembled WGS sequence"/>
</dbReference>
<dbReference type="EMBL" id="AGTR01000002">
    <property type="protein sequence ID" value="EHJ06561.1"/>
    <property type="molecule type" value="Genomic_DNA"/>
</dbReference>
<evidence type="ECO:0000259" key="1">
    <source>
        <dbReference type="Pfam" id="PF09722"/>
    </source>
</evidence>
<keyword evidence="3" id="KW-1185">Reference proteome</keyword>
<sequence>MKPDDLEDIKRIYFGNDDLIFEQWLDHPVKALEHKTPRELLTTVDGCTKIKLYLSQVKYGDYS</sequence>
<name>G6YMU6_9GAMM</name>
<dbReference type="AlphaFoldDB" id="G6YMU6"/>
<evidence type="ECO:0000313" key="3">
    <source>
        <dbReference type="Proteomes" id="UP000003208"/>
    </source>
</evidence>